<dbReference type="AlphaFoldDB" id="A0A397SVC8"/>
<evidence type="ECO:0000313" key="1">
    <source>
        <dbReference type="EMBL" id="RIA89983.1"/>
    </source>
</evidence>
<comment type="caution">
    <text evidence="1">The sequence shown here is derived from an EMBL/GenBank/DDBJ whole genome shotgun (WGS) entry which is preliminary data.</text>
</comment>
<sequence length="88" mass="10293">MSYKIRTRRTPPYVQKIVFDNNIKQVKRKSPKLCPDLNKIEEIVNNFYKNSPSYFGLAPMEIDDPVEYALYCSSYGLRLNNIPCELIS</sequence>
<dbReference type="EMBL" id="QKYT01000197">
    <property type="protein sequence ID" value="RIA89983.1"/>
    <property type="molecule type" value="Genomic_DNA"/>
</dbReference>
<organism evidence="1 2">
    <name type="scientific">Glomus cerebriforme</name>
    <dbReference type="NCBI Taxonomy" id="658196"/>
    <lineage>
        <taxon>Eukaryota</taxon>
        <taxon>Fungi</taxon>
        <taxon>Fungi incertae sedis</taxon>
        <taxon>Mucoromycota</taxon>
        <taxon>Glomeromycotina</taxon>
        <taxon>Glomeromycetes</taxon>
        <taxon>Glomerales</taxon>
        <taxon>Glomeraceae</taxon>
        <taxon>Glomus</taxon>
    </lineage>
</organism>
<protein>
    <submittedName>
        <fullName evidence="1">Uncharacterized protein</fullName>
    </submittedName>
</protein>
<gene>
    <name evidence="1" type="ORF">C1645_823992</name>
</gene>
<name>A0A397SVC8_9GLOM</name>
<accession>A0A397SVC8</accession>
<keyword evidence="2" id="KW-1185">Reference proteome</keyword>
<dbReference type="Proteomes" id="UP000265703">
    <property type="component" value="Unassembled WGS sequence"/>
</dbReference>
<reference evidence="1 2" key="1">
    <citation type="submission" date="2018-06" db="EMBL/GenBank/DDBJ databases">
        <title>Comparative genomics reveals the genomic features of Rhizophagus irregularis, R. cerebriforme, R. diaphanum and Gigaspora rosea, and their symbiotic lifestyle signature.</title>
        <authorList>
            <person name="Morin E."/>
            <person name="San Clemente H."/>
            <person name="Chen E.C.H."/>
            <person name="De La Providencia I."/>
            <person name="Hainaut M."/>
            <person name="Kuo A."/>
            <person name="Kohler A."/>
            <person name="Murat C."/>
            <person name="Tang N."/>
            <person name="Roy S."/>
            <person name="Loubradou J."/>
            <person name="Henrissat B."/>
            <person name="Grigoriev I.V."/>
            <person name="Corradi N."/>
            <person name="Roux C."/>
            <person name="Martin F.M."/>
        </authorList>
    </citation>
    <scope>NUCLEOTIDE SEQUENCE [LARGE SCALE GENOMIC DNA]</scope>
    <source>
        <strain evidence="1 2">DAOM 227022</strain>
    </source>
</reference>
<evidence type="ECO:0000313" key="2">
    <source>
        <dbReference type="Proteomes" id="UP000265703"/>
    </source>
</evidence>
<proteinExistence type="predicted"/>